<dbReference type="Gene3D" id="1.20.1250.20">
    <property type="entry name" value="MFS general substrate transporter like domains"/>
    <property type="match status" value="1"/>
</dbReference>
<keyword evidence="10" id="KW-1185">Reference proteome</keyword>
<gene>
    <name evidence="9" type="ORF">FHR92_004440</name>
</gene>
<dbReference type="AlphaFoldDB" id="A0A7W3XTM5"/>
<feature type="transmembrane region" description="Helical" evidence="7">
    <location>
        <begin position="12"/>
        <end position="35"/>
    </location>
</feature>
<dbReference type="CDD" id="cd17324">
    <property type="entry name" value="MFS_NepI_like"/>
    <property type="match status" value="1"/>
</dbReference>
<feature type="transmembrane region" description="Helical" evidence="7">
    <location>
        <begin position="303"/>
        <end position="323"/>
    </location>
</feature>
<keyword evidence="2" id="KW-0813">Transport</keyword>
<dbReference type="Proteomes" id="UP000567067">
    <property type="component" value="Unassembled WGS sequence"/>
</dbReference>
<evidence type="ECO:0000256" key="2">
    <source>
        <dbReference type="ARBA" id="ARBA00022448"/>
    </source>
</evidence>
<dbReference type="InterPro" id="IPR020846">
    <property type="entry name" value="MFS_dom"/>
</dbReference>
<dbReference type="SUPFAM" id="SSF103473">
    <property type="entry name" value="MFS general substrate transporter"/>
    <property type="match status" value="1"/>
</dbReference>
<feature type="transmembrane region" description="Helical" evidence="7">
    <location>
        <begin position="363"/>
        <end position="385"/>
    </location>
</feature>
<sequence>MITISAKDKAKSAELSVILLSLAAFVIFTTEFIIIGLMPNMARDLNISIPVAGQLVTSFAIIIIFAGPFMTALFEQMERRALFAWILVAFAISNVAVALAPGFWTIMIARVIPAALLPVFWGVGSDAAAMLVPKEDAGKAIAKLYLGLTGGLLLGIPLGTVLGDALGWRGAFWFLAIISIVVAILLAKAMPKLHAIKHTSLKSQIKSLSNRYFIANLALSVAILTAMYGAYTYLADMLEGYAGIAPAHVGWWLMGFGTVGLYGNYLAGRLADRHTVKANVLFCLLMAVGAASAILFVGHPAMFIAALAVWGIAHTALFPLNQVRVIKAANEGKALAGTLNISACNCGIAIGASLGGWTINVGGISATILGASVLIALCAVASPAIERLRPKG</sequence>
<dbReference type="PANTHER" id="PTHR43124">
    <property type="entry name" value="PURINE EFFLUX PUMP PBUE"/>
    <property type="match status" value="1"/>
</dbReference>
<dbReference type="InterPro" id="IPR011701">
    <property type="entry name" value="MFS"/>
</dbReference>
<protein>
    <submittedName>
        <fullName evidence="9">Putative MFS family arabinose efflux permease</fullName>
    </submittedName>
</protein>
<feature type="transmembrane region" description="Helical" evidence="7">
    <location>
        <begin position="335"/>
        <end position="357"/>
    </location>
</feature>
<dbReference type="Pfam" id="PF07690">
    <property type="entry name" value="MFS_1"/>
    <property type="match status" value="1"/>
</dbReference>
<name>A0A7W3XTM5_9BACL</name>
<evidence type="ECO:0000256" key="6">
    <source>
        <dbReference type="ARBA" id="ARBA00023136"/>
    </source>
</evidence>
<evidence type="ECO:0000256" key="1">
    <source>
        <dbReference type="ARBA" id="ARBA00004651"/>
    </source>
</evidence>
<evidence type="ECO:0000313" key="9">
    <source>
        <dbReference type="EMBL" id="MBA9087947.1"/>
    </source>
</evidence>
<dbReference type="PROSITE" id="PS50850">
    <property type="entry name" value="MFS"/>
    <property type="match status" value="1"/>
</dbReference>
<comment type="subcellular location">
    <subcellularLocation>
        <location evidence="1">Cell membrane</location>
        <topology evidence="1">Multi-pass membrane protein</topology>
    </subcellularLocation>
</comment>
<feature type="transmembrane region" description="Helical" evidence="7">
    <location>
        <begin position="212"/>
        <end position="234"/>
    </location>
</feature>
<feature type="transmembrane region" description="Helical" evidence="7">
    <location>
        <begin position="172"/>
        <end position="191"/>
    </location>
</feature>
<evidence type="ECO:0000256" key="3">
    <source>
        <dbReference type="ARBA" id="ARBA00022475"/>
    </source>
</evidence>
<feature type="transmembrane region" description="Helical" evidence="7">
    <location>
        <begin position="279"/>
        <end position="297"/>
    </location>
</feature>
<evidence type="ECO:0000313" key="10">
    <source>
        <dbReference type="Proteomes" id="UP000567067"/>
    </source>
</evidence>
<comment type="caution">
    <text evidence="9">The sequence shown here is derived from an EMBL/GenBank/DDBJ whole genome shotgun (WGS) entry which is preliminary data.</text>
</comment>
<feature type="transmembrane region" description="Helical" evidence="7">
    <location>
        <begin position="82"/>
        <end position="106"/>
    </location>
</feature>
<organism evidence="9 10">
    <name type="scientific">Fontibacillus solani</name>
    <dbReference type="NCBI Taxonomy" id="1572857"/>
    <lineage>
        <taxon>Bacteria</taxon>
        <taxon>Bacillati</taxon>
        <taxon>Bacillota</taxon>
        <taxon>Bacilli</taxon>
        <taxon>Bacillales</taxon>
        <taxon>Paenibacillaceae</taxon>
        <taxon>Fontibacillus</taxon>
    </lineage>
</organism>
<feature type="transmembrane region" description="Helical" evidence="7">
    <location>
        <begin position="249"/>
        <end position="267"/>
    </location>
</feature>
<dbReference type="RefSeq" id="WP_182539220.1">
    <property type="nucleotide sequence ID" value="NZ_JACJIP010000038.1"/>
</dbReference>
<proteinExistence type="predicted"/>
<dbReference type="InterPro" id="IPR050189">
    <property type="entry name" value="MFS_Efflux_Transporters"/>
</dbReference>
<reference evidence="9 10" key="1">
    <citation type="submission" date="2020-08" db="EMBL/GenBank/DDBJ databases">
        <title>Genomic Encyclopedia of Type Strains, Phase III (KMG-III): the genomes of soil and plant-associated and newly described type strains.</title>
        <authorList>
            <person name="Whitman W."/>
        </authorList>
    </citation>
    <scope>NUCLEOTIDE SEQUENCE [LARGE SCALE GENOMIC DNA]</scope>
    <source>
        <strain evidence="9 10">CECT 8693</strain>
    </source>
</reference>
<keyword evidence="4 7" id="KW-0812">Transmembrane</keyword>
<feature type="transmembrane region" description="Helical" evidence="7">
    <location>
        <begin position="144"/>
        <end position="166"/>
    </location>
</feature>
<keyword evidence="3" id="KW-1003">Cell membrane</keyword>
<evidence type="ECO:0000256" key="7">
    <source>
        <dbReference type="SAM" id="Phobius"/>
    </source>
</evidence>
<feature type="transmembrane region" description="Helical" evidence="7">
    <location>
        <begin position="112"/>
        <end position="132"/>
    </location>
</feature>
<evidence type="ECO:0000259" key="8">
    <source>
        <dbReference type="PROSITE" id="PS50850"/>
    </source>
</evidence>
<dbReference type="PANTHER" id="PTHR43124:SF10">
    <property type="entry name" value="PURINE EFFLUX PUMP PBUE"/>
    <property type="match status" value="1"/>
</dbReference>
<evidence type="ECO:0000256" key="5">
    <source>
        <dbReference type="ARBA" id="ARBA00022989"/>
    </source>
</evidence>
<feature type="transmembrane region" description="Helical" evidence="7">
    <location>
        <begin position="47"/>
        <end position="70"/>
    </location>
</feature>
<dbReference type="EMBL" id="JACJIP010000038">
    <property type="protein sequence ID" value="MBA9087947.1"/>
    <property type="molecule type" value="Genomic_DNA"/>
</dbReference>
<keyword evidence="5 7" id="KW-1133">Transmembrane helix</keyword>
<dbReference type="InterPro" id="IPR036259">
    <property type="entry name" value="MFS_trans_sf"/>
</dbReference>
<dbReference type="GO" id="GO:0022857">
    <property type="term" value="F:transmembrane transporter activity"/>
    <property type="evidence" value="ECO:0007669"/>
    <property type="project" value="InterPro"/>
</dbReference>
<evidence type="ECO:0000256" key="4">
    <source>
        <dbReference type="ARBA" id="ARBA00022692"/>
    </source>
</evidence>
<accession>A0A7W3XTM5</accession>
<dbReference type="GO" id="GO:0005886">
    <property type="term" value="C:plasma membrane"/>
    <property type="evidence" value="ECO:0007669"/>
    <property type="project" value="UniProtKB-SubCell"/>
</dbReference>
<keyword evidence="6 7" id="KW-0472">Membrane</keyword>
<feature type="domain" description="Major facilitator superfamily (MFS) profile" evidence="8">
    <location>
        <begin position="16"/>
        <end position="389"/>
    </location>
</feature>